<dbReference type="OrthoDB" id="57369at2"/>
<accession>A0A2I9DIJ6</accession>
<dbReference type="Proteomes" id="UP000236569">
    <property type="component" value="Unassembled WGS sequence"/>
</dbReference>
<gene>
    <name evidence="1" type="ORF">DAERI_020158</name>
</gene>
<proteinExistence type="predicted"/>
<protein>
    <submittedName>
        <fullName evidence="1">Uncharacterized protein</fullName>
    </submittedName>
</protein>
<sequence length="341" mass="37683">MNAGALSRLEGALPLLATLIELGLLPAVPPKRRETIHAYLRRVNGTPGALECGWRNLHLTWYEETGEGGQAEEARGVHELVLTLVHAPQCAAFSCTGARRALHQLHPYLLGSILAHLSLFTRSTWSVYTAIDALEDAEMFEHEGSAKGFWQDVHAELRKALGRSPTRAEVVTEARGRCAPPGDLLRLIGMTEALPAVSTKYRLSPGEMREVAGKHTGLWAERVTSIAGALIALREIDRTVYELLSDEDLAATCARGEFRRHPTVILSGQGGRTASGYLNAVQERLEETWQFAAQTEGFMDNLLIRIHTPEDAERAVQLVRLYRDAERHLETVTNLIIDTDD</sequence>
<comment type="caution">
    <text evidence="1">The sequence shown here is derived from an EMBL/GenBank/DDBJ whole genome shotgun (WGS) entry which is preliminary data.</text>
</comment>
<name>A0A2I9DIJ6_9DEIO</name>
<reference evidence="2" key="1">
    <citation type="submission" date="2018-01" db="EMBL/GenBank/DDBJ databases">
        <title>Draft Genome Sequence of the Radioresistant Bacterium Deinococcus aerius TR0125, Isolated from the Higher Atmosphere above Japan.</title>
        <authorList>
            <person name="Satoh K."/>
            <person name="Arai H."/>
            <person name="Sanzen T."/>
            <person name="Kawaguchi Y."/>
            <person name="Hayashi H."/>
            <person name="Yokobori S."/>
            <person name="Yamagishi A."/>
            <person name="Oono Y."/>
            <person name="Narumi I."/>
        </authorList>
    </citation>
    <scope>NUCLEOTIDE SEQUENCE [LARGE SCALE GENOMIC DNA]</scope>
    <source>
        <strain evidence="2">TR0125</strain>
    </source>
</reference>
<dbReference type="AlphaFoldDB" id="A0A2I9DIJ6"/>
<evidence type="ECO:0000313" key="1">
    <source>
        <dbReference type="EMBL" id="GBF04561.1"/>
    </source>
</evidence>
<dbReference type="RefSeq" id="WP_103128066.1">
    <property type="nucleotide sequence ID" value="NZ_BFAG01000002.1"/>
</dbReference>
<keyword evidence="2" id="KW-1185">Reference proteome</keyword>
<organism evidence="1 2">
    <name type="scientific">Deinococcus aerius</name>
    <dbReference type="NCBI Taxonomy" id="200253"/>
    <lineage>
        <taxon>Bacteria</taxon>
        <taxon>Thermotogati</taxon>
        <taxon>Deinococcota</taxon>
        <taxon>Deinococci</taxon>
        <taxon>Deinococcales</taxon>
        <taxon>Deinococcaceae</taxon>
        <taxon>Deinococcus</taxon>
    </lineage>
</organism>
<evidence type="ECO:0000313" key="2">
    <source>
        <dbReference type="Proteomes" id="UP000236569"/>
    </source>
</evidence>
<dbReference type="EMBL" id="BFAG01000002">
    <property type="protein sequence ID" value="GBF04561.1"/>
    <property type="molecule type" value="Genomic_DNA"/>
</dbReference>